<evidence type="ECO:0000313" key="2">
    <source>
        <dbReference type="EMBL" id="SNT34756.1"/>
    </source>
</evidence>
<organism evidence="2 3">
    <name type="scientific">Actinacidiphila glaucinigra</name>
    <dbReference type="NCBI Taxonomy" id="235986"/>
    <lineage>
        <taxon>Bacteria</taxon>
        <taxon>Bacillati</taxon>
        <taxon>Actinomycetota</taxon>
        <taxon>Actinomycetes</taxon>
        <taxon>Kitasatosporales</taxon>
        <taxon>Streptomycetaceae</taxon>
        <taxon>Actinacidiphila</taxon>
    </lineage>
</organism>
<feature type="region of interest" description="Disordered" evidence="1">
    <location>
        <begin position="58"/>
        <end position="98"/>
    </location>
</feature>
<evidence type="ECO:0000256" key="1">
    <source>
        <dbReference type="SAM" id="MobiDB-lite"/>
    </source>
</evidence>
<feature type="compositionally biased region" description="Polar residues" evidence="1">
    <location>
        <begin position="70"/>
        <end position="84"/>
    </location>
</feature>
<protein>
    <submittedName>
        <fullName evidence="2">Uncharacterized protein</fullName>
    </submittedName>
</protein>
<dbReference type="Proteomes" id="UP000198280">
    <property type="component" value="Unassembled WGS sequence"/>
</dbReference>
<feature type="region of interest" description="Disordered" evidence="1">
    <location>
        <begin position="186"/>
        <end position="207"/>
    </location>
</feature>
<keyword evidence="3" id="KW-1185">Reference proteome</keyword>
<dbReference type="AlphaFoldDB" id="A0A239LW50"/>
<accession>A0A239LW50</accession>
<name>A0A239LW50_9ACTN</name>
<feature type="compositionally biased region" description="Basic and acidic residues" evidence="1">
    <location>
        <begin position="197"/>
        <end position="207"/>
    </location>
</feature>
<dbReference type="EMBL" id="FZOF01000021">
    <property type="protein sequence ID" value="SNT34756.1"/>
    <property type="molecule type" value="Genomic_DNA"/>
</dbReference>
<reference evidence="2 3" key="1">
    <citation type="submission" date="2017-06" db="EMBL/GenBank/DDBJ databases">
        <authorList>
            <person name="Kim H.J."/>
            <person name="Triplett B.A."/>
        </authorList>
    </citation>
    <scope>NUCLEOTIDE SEQUENCE [LARGE SCALE GENOMIC DNA]</scope>
    <source>
        <strain evidence="2 3">CGMCC 4.1858</strain>
    </source>
</reference>
<evidence type="ECO:0000313" key="3">
    <source>
        <dbReference type="Proteomes" id="UP000198280"/>
    </source>
</evidence>
<gene>
    <name evidence="2" type="ORF">SAMN05216252_121145</name>
</gene>
<sequence>MPTSIRDDAVHHDRVPVLIVGRAWKTPRVRRRHPSQALLNWPVRTGCRLPPLSTTPWCGSGLNKAVRSPASPNSRQHPAATSSRGPDPARPAMKAASYGAGRATASSASLRNGGVIGAVGCSPRVEDTKSCAVPPEASVADGRCARGRGTGVSTALIPVAGVVFLAGAPGRAARLCPTLRWRLPPAYTASDSDGRDEEDHQGDAHDERYGSHKVVMRRGNLRPLHLHGTRLPSVRRTTRCRQATHQHRFVAESLQSSWVIRDTQLPVLIEIG</sequence>
<proteinExistence type="predicted"/>